<dbReference type="GeneTree" id="ENSGT00940000168318"/>
<protein>
    <recommendedName>
        <fullName evidence="2">protein-tyrosine-phosphatase</fullName>
        <ecNumber evidence="2">3.1.3.48</ecNumber>
    </recommendedName>
</protein>
<reference evidence="8" key="1">
    <citation type="journal article" date="2002" name="Science">
        <title>The draft genome of Ciona intestinalis: insights into chordate and vertebrate origins.</title>
        <authorList>
            <person name="Dehal P."/>
            <person name="Satou Y."/>
            <person name="Campbell R.K."/>
            <person name="Chapman J."/>
            <person name="Degnan B."/>
            <person name="De Tomaso A."/>
            <person name="Davidson B."/>
            <person name="Di Gregorio A."/>
            <person name="Gelpke M."/>
            <person name="Goodstein D.M."/>
            <person name="Harafuji N."/>
            <person name="Hastings K.E."/>
            <person name="Ho I."/>
            <person name="Hotta K."/>
            <person name="Huang W."/>
            <person name="Kawashima T."/>
            <person name="Lemaire P."/>
            <person name="Martinez D."/>
            <person name="Meinertzhagen I.A."/>
            <person name="Necula S."/>
            <person name="Nonaka M."/>
            <person name="Putnam N."/>
            <person name="Rash S."/>
            <person name="Saiga H."/>
            <person name="Satake M."/>
            <person name="Terry A."/>
            <person name="Yamada L."/>
            <person name="Wang H.G."/>
            <person name="Awazu S."/>
            <person name="Azumi K."/>
            <person name="Boore J."/>
            <person name="Branno M."/>
            <person name="Chin-Bow S."/>
            <person name="DeSantis R."/>
            <person name="Doyle S."/>
            <person name="Francino P."/>
            <person name="Keys D.N."/>
            <person name="Haga S."/>
            <person name="Hayashi H."/>
            <person name="Hino K."/>
            <person name="Imai K.S."/>
            <person name="Inaba K."/>
            <person name="Kano S."/>
            <person name="Kobayashi K."/>
            <person name="Kobayashi M."/>
            <person name="Lee B.I."/>
            <person name="Makabe K.W."/>
            <person name="Manohar C."/>
            <person name="Matassi G."/>
            <person name="Medina M."/>
            <person name="Mochizuki Y."/>
            <person name="Mount S."/>
            <person name="Morishita T."/>
            <person name="Miura S."/>
            <person name="Nakayama A."/>
            <person name="Nishizaka S."/>
            <person name="Nomoto H."/>
            <person name="Ohta F."/>
            <person name="Oishi K."/>
            <person name="Rigoutsos I."/>
            <person name="Sano M."/>
            <person name="Sasaki A."/>
            <person name="Sasakura Y."/>
            <person name="Shoguchi E."/>
            <person name="Shin-i T."/>
            <person name="Spagnuolo A."/>
            <person name="Stainier D."/>
            <person name="Suzuki M.M."/>
            <person name="Tassy O."/>
            <person name="Takatori N."/>
            <person name="Tokuoka M."/>
            <person name="Yagi K."/>
            <person name="Yoshizaki F."/>
            <person name="Wada S."/>
            <person name="Zhang C."/>
            <person name="Hyatt P.D."/>
            <person name="Larimer F."/>
            <person name="Detter C."/>
            <person name="Doggett N."/>
            <person name="Glavina T."/>
            <person name="Hawkins T."/>
            <person name="Richardson P."/>
            <person name="Lucas S."/>
            <person name="Kohara Y."/>
            <person name="Levine M."/>
            <person name="Satoh N."/>
            <person name="Rokhsar D.S."/>
        </authorList>
    </citation>
    <scope>NUCLEOTIDE SEQUENCE [LARGE SCALE GENOMIC DNA]</scope>
</reference>
<dbReference type="PROSITE" id="PS50056">
    <property type="entry name" value="TYR_PHOSPHATASE_2"/>
    <property type="match status" value="2"/>
</dbReference>
<dbReference type="GO" id="GO:0004725">
    <property type="term" value="F:protein tyrosine phosphatase activity"/>
    <property type="evidence" value="ECO:0000318"/>
    <property type="project" value="GO_Central"/>
</dbReference>
<dbReference type="SMART" id="SM00194">
    <property type="entry name" value="PTPc"/>
    <property type="match status" value="2"/>
</dbReference>
<dbReference type="Pfam" id="PF00102">
    <property type="entry name" value="Y_phosphatase"/>
    <property type="match status" value="2"/>
</dbReference>
<reference evidence="7" key="3">
    <citation type="submission" date="2025-08" db="UniProtKB">
        <authorList>
            <consortium name="Ensembl"/>
        </authorList>
    </citation>
    <scope>IDENTIFICATION</scope>
</reference>
<name>F6UCM8_CIOIN</name>
<keyword evidence="8" id="KW-1185">Reference proteome</keyword>
<comment type="similarity">
    <text evidence="1">Belongs to the protein-tyrosine phosphatase family.</text>
</comment>
<reference evidence="7" key="4">
    <citation type="submission" date="2025-09" db="UniProtKB">
        <authorList>
            <consortium name="Ensembl"/>
        </authorList>
    </citation>
    <scope>IDENTIFICATION</scope>
</reference>
<keyword evidence="3" id="KW-0378">Hydrolase</keyword>
<dbReference type="PANTHER" id="PTHR19134">
    <property type="entry name" value="RECEPTOR-TYPE TYROSINE-PROTEIN PHOSPHATASE"/>
    <property type="match status" value="1"/>
</dbReference>
<evidence type="ECO:0000259" key="6">
    <source>
        <dbReference type="PROSITE" id="PS50056"/>
    </source>
</evidence>
<feature type="domain" description="Tyrosine specific protein phosphatases" evidence="6">
    <location>
        <begin position="350"/>
        <end position="424"/>
    </location>
</feature>
<dbReference type="GO" id="GO:0007165">
    <property type="term" value="P:signal transduction"/>
    <property type="evidence" value="ECO:0000318"/>
    <property type="project" value="GO_Central"/>
</dbReference>
<evidence type="ECO:0000256" key="2">
    <source>
        <dbReference type="ARBA" id="ARBA00013064"/>
    </source>
</evidence>
<evidence type="ECO:0000256" key="3">
    <source>
        <dbReference type="ARBA" id="ARBA00022801"/>
    </source>
</evidence>
<dbReference type="InterPro" id="IPR050348">
    <property type="entry name" value="Protein-Tyr_Phosphatase"/>
</dbReference>
<evidence type="ECO:0000313" key="7">
    <source>
        <dbReference type="Ensembl" id="ENSCINP00000024942.2"/>
    </source>
</evidence>
<feature type="domain" description="Tyrosine-protein phosphatase" evidence="5">
    <location>
        <begin position="215"/>
        <end position="433"/>
    </location>
</feature>
<dbReference type="Proteomes" id="UP000008144">
    <property type="component" value="Chromosome 4"/>
</dbReference>
<dbReference type="Gene3D" id="3.90.190.10">
    <property type="entry name" value="Protein tyrosine phosphatase superfamily"/>
    <property type="match status" value="2"/>
</dbReference>
<dbReference type="PRINTS" id="PR00700">
    <property type="entry name" value="PRTYPHPHTASE"/>
</dbReference>
<organism evidence="7 8">
    <name type="scientific">Ciona intestinalis</name>
    <name type="common">Transparent sea squirt</name>
    <name type="synonym">Ascidia intestinalis</name>
    <dbReference type="NCBI Taxonomy" id="7719"/>
    <lineage>
        <taxon>Eukaryota</taxon>
        <taxon>Metazoa</taxon>
        <taxon>Chordata</taxon>
        <taxon>Tunicata</taxon>
        <taxon>Ascidiacea</taxon>
        <taxon>Phlebobranchia</taxon>
        <taxon>Cionidae</taxon>
        <taxon>Ciona</taxon>
    </lineage>
</organism>
<sequence>MIWETESQVIVMLTNPFEKGKKKCQKYWPDYNQQKKYQSFNITCVHEEVLGCYTRRSLIIAYNNNTRNITQFHYTTWPDHSVPLTTSGLHRFKKAVLEQQQVTKQNKPIVVHCSDGAGRTGTFIAFDSLTMEMQEKTCINVFETVINLRKHRMDMVQNVKQYMLLHKLAAEVYILKQTDTPLMDLDRKIRDLERKESGFTVEMKKLASLQFEDHPYDHSKINAGAIPSAMYYNASYVETYGCADSILIAAKGPTNRTAINFWGAVLSNKVHTIVSLRSMDEELKHPCFPTVKKPSIQFGEITLSLVESKGPSCDLKEQTMKIHYGTNESFEIGFYHFCGWMPDTVPDSGNEVIHLIKKAQDSQKQRNGNILVYCNDGVGRTGAFLCLLNLTERAKLEGKVDVLKEVKDMRDMRKGMVNTELLYRYVYYCMGEFAATFDVYSNFKG</sequence>
<dbReference type="SUPFAM" id="SSF52799">
    <property type="entry name" value="(Phosphotyrosine protein) phosphatases II"/>
    <property type="match status" value="2"/>
</dbReference>
<dbReference type="EMBL" id="EAAA01001901">
    <property type="status" value="NOT_ANNOTATED_CDS"/>
    <property type="molecule type" value="Genomic_DNA"/>
</dbReference>
<keyword evidence="4" id="KW-0904">Protein phosphatase</keyword>
<dbReference type="Ensembl" id="ENSCINT00000025188.2">
    <property type="protein sequence ID" value="ENSCINP00000024942.2"/>
    <property type="gene ID" value="ENSCING00000013632.2"/>
</dbReference>
<proteinExistence type="inferred from homology"/>
<dbReference type="AlphaFoldDB" id="F6UCM8"/>
<feature type="domain" description="Tyrosine-protein phosphatase" evidence="5">
    <location>
        <begin position="1"/>
        <end position="172"/>
    </location>
</feature>
<dbReference type="EC" id="3.1.3.48" evidence="2"/>
<dbReference type="InterPro" id="IPR029021">
    <property type="entry name" value="Prot-tyrosine_phosphatase-like"/>
</dbReference>
<evidence type="ECO:0000259" key="5">
    <source>
        <dbReference type="PROSITE" id="PS50055"/>
    </source>
</evidence>
<dbReference type="PROSITE" id="PS50055">
    <property type="entry name" value="TYR_PHOSPHATASE_PTP"/>
    <property type="match status" value="2"/>
</dbReference>
<reference evidence="7" key="2">
    <citation type="journal article" date="2008" name="Genome Biol.">
        <title>Improved genome assembly and evidence-based global gene model set for the chordate Ciona intestinalis: new insight into intron and operon populations.</title>
        <authorList>
            <person name="Satou Y."/>
            <person name="Mineta K."/>
            <person name="Ogasawara M."/>
            <person name="Sasakura Y."/>
            <person name="Shoguchi E."/>
            <person name="Ueno K."/>
            <person name="Yamada L."/>
            <person name="Matsumoto J."/>
            <person name="Wasserscheid J."/>
            <person name="Dewar K."/>
            <person name="Wiley G.B."/>
            <person name="Macmil S.L."/>
            <person name="Roe B.A."/>
            <person name="Zeller R.W."/>
            <person name="Hastings K.E."/>
            <person name="Lemaire P."/>
            <person name="Lindquist E."/>
            <person name="Endo T."/>
            <person name="Hotta K."/>
            <person name="Inaba K."/>
        </authorList>
    </citation>
    <scope>NUCLEOTIDE SEQUENCE [LARGE SCALE GENOMIC DNA]</scope>
    <source>
        <strain evidence="7">wild type</strain>
    </source>
</reference>
<dbReference type="STRING" id="7719.ENSCINP00000024942"/>
<dbReference type="FunFam" id="3.90.190.10:FF:000224">
    <property type="entry name" value="receptor Tyrosine phosphatase-like"/>
    <property type="match status" value="1"/>
</dbReference>
<dbReference type="OMA" id="WMPDTVP"/>
<dbReference type="SMART" id="SM00404">
    <property type="entry name" value="PTPc_motif"/>
    <property type="match status" value="2"/>
</dbReference>
<dbReference type="InParanoid" id="F6UCM8"/>
<evidence type="ECO:0000256" key="4">
    <source>
        <dbReference type="ARBA" id="ARBA00022912"/>
    </source>
</evidence>
<dbReference type="InterPro" id="IPR000387">
    <property type="entry name" value="Tyr_Pase_dom"/>
</dbReference>
<dbReference type="InterPro" id="IPR016130">
    <property type="entry name" value="Tyr_Pase_AS"/>
</dbReference>
<dbReference type="CDD" id="cd00047">
    <property type="entry name" value="PTPc"/>
    <property type="match status" value="2"/>
</dbReference>
<dbReference type="FunFam" id="3.90.190.10:FF:000145">
    <property type="entry name" value="receptor-type tyrosine-protein phosphatase epsilon-like isoform X1"/>
    <property type="match status" value="1"/>
</dbReference>
<dbReference type="PANTHER" id="PTHR19134:SF562">
    <property type="entry name" value="PROTEIN-TYROSINE-PHOSPHATASE"/>
    <property type="match status" value="1"/>
</dbReference>
<dbReference type="PROSITE" id="PS00383">
    <property type="entry name" value="TYR_PHOSPHATASE_1"/>
    <property type="match status" value="1"/>
</dbReference>
<accession>F6UCM8</accession>
<dbReference type="InterPro" id="IPR003595">
    <property type="entry name" value="Tyr_Pase_cat"/>
</dbReference>
<feature type="domain" description="Tyrosine specific protein phosphatases" evidence="6">
    <location>
        <begin position="90"/>
        <end position="163"/>
    </location>
</feature>
<evidence type="ECO:0000313" key="8">
    <source>
        <dbReference type="Proteomes" id="UP000008144"/>
    </source>
</evidence>
<evidence type="ECO:0000256" key="1">
    <source>
        <dbReference type="ARBA" id="ARBA00009580"/>
    </source>
</evidence>
<dbReference type="HOGENOM" id="CLU_001645_8_0_1"/>
<dbReference type="InterPro" id="IPR000242">
    <property type="entry name" value="PTP_cat"/>
</dbReference>